<sequence>MFSPRPSYIAKKVREKAGIPNSDGSQAETDLCVTPKQLLSAYACTRQVAVATTAKTMCGTSSA</sequence>
<dbReference type="EMBL" id="FPJG01000006">
    <property type="protein sequence ID" value="SFW92469.1"/>
    <property type="molecule type" value="Genomic_DNA"/>
</dbReference>
<accession>A0A1K1T8U9</accession>
<dbReference type="Proteomes" id="UP000182740">
    <property type="component" value="Unassembled WGS sequence"/>
</dbReference>
<protein>
    <submittedName>
        <fullName evidence="1">Uncharacterized protein</fullName>
    </submittedName>
</protein>
<organism evidence="1 2">
    <name type="scientific">Amycolatopsis australiensis</name>
    <dbReference type="NCBI Taxonomy" id="546364"/>
    <lineage>
        <taxon>Bacteria</taxon>
        <taxon>Bacillati</taxon>
        <taxon>Actinomycetota</taxon>
        <taxon>Actinomycetes</taxon>
        <taxon>Pseudonocardiales</taxon>
        <taxon>Pseudonocardiaceae</taxon>
        <taxon>Amycolatopsis</taxon>
    </lineage>
</organism>
<dbReference type="AlphaFoldDB" id="A0A1K1T8U9"/>
<dbReference type="STRING" id="546364.SAMN04489730_8650"/>
<evidence type="ECO:0000313" key="1">
    <source>
        <dbReference type="EMBL" id="SFW92469.1"/>
    </source>
</evidence>
<proteinExistence type="predicted"/>
<name>A0A1K1T8U9_9PSEU</name>
<reference evidence="2" key="1">
    <citation type="submission" date="2016-11" db="EMBL/GenBank/DDBJ databases">
        <authorList>
            <person name="Varghese N."/>
            <person name="Submissions S."/>
        </authorList>
    </citation>
    <scope>NUCLEOTIDE SEQUENCE [LARGE SCALE GENOMIC DNA]</scope>
    <source>
        <strain evidence="2">DSM 44671</strain>
    </source>
</reference>
<gene>
    <name evidence="1" type="ORF">SAMN04489730_8650</name>
</gene>
<keyword evidence="2" id="KW-1185">Reference proteome</keyword>
<dbReference type="RefSeq" id="WP_072481626.1">
    <property type="nucleotide sequence ID" value="NZ_FPJG01000006.1"/>
</dbReference>
<evidence type="ECO:0000313" key="2">
    <source>
        <dbReference type="Proteomes" id="UP000182740"/>
    </source>
</evidence>